<accession>A0A0L8HMW9</accession>
<gene>
    <name evidence="1" type="ORF">OCBIM_22011052mg</name>
</gene>
<dbReference type="EMBL" id="KQ417740">
    <property type="protein sequence ID" value="KOF90534.1"/>
    <property type="molecule type" value="Genomic_DNA"/>
</dbReference>
<evidence type="ECO:0000313" key="1">
    <source>
        <dbReference type="EMBL" id="KOF90534.1"/>
    </source>
</evidence>
<proteinExistence type="predicted"/>
<organism evidence="1">
    <name type="scientific">Octopus bimaculoides</name>
    <name type="common">California two-spotted octopus</name>
    <dbReference type="NCBI Taxonomy" id="37653"/>
    <lineage>
        <taxon>Eukaryota</taxon>
        <taxon>Metazoa</taxon>
        <taxon>Spiralia</taxon>
        <taxon>Lophotrochozoa</taxon>
        <taxon>Mollusca</taxon>
        <taxon>Cephalopoda</taxon>
        <taxon>Coleoidea</taxon>
        <taxon>Octopodiformes</taxon>
        <taxon>Octopoda</taxon>
        <taxon>Incirrata</taxon>
        <taxon>Octopodidae</taxon>
        <taxon>Octopus</taxon>
    </lineage>
</organism>
<sequence length="82" mass="9571">MLSKGIYQYQLRLYYTLLWLLRIVYTGSTLDVNKWDVEYKTVRTKLLFSSLIHKLLYADDCNHVAPCSICAKCVWTEIAGYG</sequence>
<name>A0A0L8HMW9_OCTBM</name>
<reference evidence="1" key="1">
    <citation type="submission" date="2015-07" db="EMBL/GenBank/DDBJ databases">
        <title>MeaNS - Measles Nucleotide Surveillance Program.</title>
        <authorList>
            <person name="Tran T."/>
            <person name="Druce J."/>
        </authorList>
    </citation>
    <scope>NUCLEOTIDE SEQUENCE</scope>
    <source>
        <strain evidence="1">UCB-OBI-ISO-001</strain>
        <tissue evidence="1">Gonad</tissue>
    </source>
</reference>
<protein>
    <submittedName>
        <fullName evidence="1">Uncharacterized protein</fullName>
    </submittedName>
</protein>
<dbReference type="AlphaFoldDB" id="A0A0L8HMW9"/>